<name>A0A1S8L803_9CLOT</name>
<organism evidence="1 2">
    <name type="scientific">Clostridium felsineum</name>
    <dbReference type="NCBI Taxonomy" id="36839"/>
    <lineage>
        <taxon>Bacteria</taxon>
        <taxon>Bacillati</taxon>
        <taxon>Bacillota</taxon>
        <taxon>Clostridia</taxon>
        <taxon>Eubacteriales</taxon>
        <taxon>Clostridiaceae</taxon>
        <taxon>Clostridium</taxon>
    </lineage>
</organism>
<reference evidence="1 2" key="1">
    <citation type="submission" date="2022-04" db="EMBL/GenBank/DDBJ databases">
        <title>Genome sequence of C. roseum typestrain.</title>
        <authorList>
            <person name="Poehlein A."/>
            <person name="Schoch T."/>
            <person name="Duerre P."/>
            <person name="Daniel R."/>
        </authorList>
    </citation>
    <scope>NUCLEOTIDE SEQUENCE [LARGE SCALE GENOMIC DNA]</scope>
    <source>
        <strain evidence="1 2">DSM 7320</strain>
    </source>
</reference>
<evidence type="ECO:0000313" key="2">
    <source>
        <dbReference type="Proteomes" id="UP000190951"/>
    </source>
</evidence>
<gene>
    <name evidence="1" type="ORF">CROST_038620</name>
</gene>
<dbReference type="KEGG" id="crw:CROST_038620"/>
<dbReference type="AlphaFoldDB" id="A0A1S8L803"/>
<dbReference type="Proteomes" id="UP000190951">
    <property type="component" value="Chromosome"/>
</dbReference>
<dbReference type="RefSeq" id="WP_077832187.1">
    <property type="nucleotide sequence ID" value="NZ_CP096983.1"/>
</dbReference>
<protein>
    <submittedName>
        <fullName evidence="1">Uncharacterized protein</fullName>
    </submittedName>
</protein>
<proteinExistence type="predicted"/>
<dbReference type="InterPro" id="IPR051532">
    <property type="entry name" value="Ester_Hydrolysis_Enzymes"/>
</dbReference>
<evidence type="ECO:0000313" key="1">
    <source>
        <dbReference type="EMBL" id="URZ13112.1"/>
    </source>
</evidence>
<dbReference type="Pfam" id="PF00657">
    <property type="entry name" value="Lipase_GDSL"/>
    <property type="match status" value="1"/>
</dbReference>
<sequence>MLKKLIMGIVVIAASVVLVISILGIREAVGLTSSPVDKYISKSSKETSMIKGNNNTTNAYNILVMGDSLAKGTGDEKGKGFSGYFADYFRKKNNKNVKIDNIAVNGDVSNGLLQIVKNKDTENLIKKANMIFISIGGNEVSKFKFENTISAVDLKNTEDKYVGNVMDIVKLIRDNNSKCTVVFIGLYNPFGNSIGTDKIELLNTWNYRTQNIIADDSNAVFIPTYDLFKYDTEKYLTIDNFHPNSSGYKAIAQRIEEVLKSHK</sequence>
<accession>A0A1S8L803</accession>
<dbReference type="PANTHER" id="PTHR30383:SF27">
    <property type="entry name" value="SPORE GERMINATION LIPASE LIPC"/>
    <property type="match status" value="1"/>
</dbReference>
<dbReference type="Gene3D" id="3.40.50.1110">
    <property type="entry name" value="SGNH hydrolase"/>
    <property type="match status" value="1"/>
</dbReference>
<dbReference type="EMBL" id="CP096983">
    <property type="protein sequence ID" value="URZ13112.1"/>
    <property type="molecule type" value="Genomic_DNA"/>
</dbReference>
<dbReference type="PANTHER" id="PTHR30383">
    <property type="entry name" value="THIOESTERASE 1/PROTEASE 1/LYSOPHOSPHOLIPASE L1"/>
    <property type="match status" value="1"/>
</dbReference>
<dbReference type="SUPFAM" id="SSF52266">
    <property type="entry name" value="SGNH hydrolase"/>
    <property type="match status" value="1"/>
</dbReference>
<dbReference type="InterPro" id="IPR036514">
    <property type="entry name" value="SGNH_hydro_sf"/>
</dbReference>
<keyword evidence="2" id="KW-1185">Reference proteome</keyword>
<dbReference type="GO" id="GO:0004622">
    <property type="term" value="F:phosphatidylcholine lysophospholipase activity"/>
    <property type="evidence" value="ECO:0007669"/>
    <property type="project" value="TreeGrafter"/>
</dbReference>
<dbReference type="STRING" id="84029.CROST_18400"/>
<dbReference type="InterPro" id="IPR001087">
    <property type="entry name" value="GDSL"/>
</dbReference>